<dbReference type="Pfam" id="PF09670">
    <property type="entry name" value="Cas_Cas02710"/>
    <property type="match status" value="1"/>
</dbReference>
<feature type="domain" description="Csm6 6H" evidence="1">
    <location>
        <begin position="166"/>
        <end position="251"/>
    </location>
</feature>
<dbReference type="OrthoDB" id="115930at2157"/>
<dbReference type="Pfam" id="PF22205">
    <property type="entry name" value="Csm6_6H"/>
    <property type="match status" value="1"/>
</dbReference>
<dbReference type="InterPro" id="IPR014082">
    <property type="entry name" value="CRISPR-assoc_prot_Cas02710"/>
</dbReference>
<evidence type="ECO:0000259" key="1">
    <source>
        <dbReference type="Pfam" id="PF22205"/>
    </source>
</evidence>
<dbReference type="NCBIfam" id="TIGR02710">
    <property type="entry name" value="TIGR02710 family CRISPR-associated CARF protein"/>
    <property type="match status" value="1"/>
</dbReference>
<dbReference type="InterPro" id="IPR054008">
    <property type="entry name" value="Csm6_6H"/>
</dbReference>
<protein>
    <submittedName>
        <fullName evidence="2">CRISPR-associated protein TIGR02710 family</fullName>
    </submittedName>
</protein>
<accession>A0A0U3E7C1</accession>
<dbReference type="EMBL" id="CP011266">
    <property type="protein sequence ID" value="ALT68864.1"/>
    <property type="molecule type" value="Genomic_DNA"/>
</dbReference>
<keyword evidence="3" id="KW-1185">Reference proteome</keyword>
<evidence type="ECO:0000313" key="2">
    <source>
        <dbReference type="EMBL" id="ALT68864.1"/>
    </source>
</evidence>
<dbReference type="PATRIC" id="fig|230361.4.peg.1109"/>
<dbReference type="GeneID" id="26736044"/>
<dbReference type="RefSeq" id="WP_058739151.1">
    <property type="nucleotide sequence ID" value="NZ_CP011266.1"/>
</dbReference>
<name>A0A0U3E7C1_9EURY</name>
<organism evidence="2 3">
    <name type="scientific">Methanobrevibacter millerae</name>
    <dbReference type="NCBI Taxonomy" id="230361"/>
    <lineage>
        <taxon>Archaea</taxon>
        <taxon>Methanobacteriati</taxon>
        <taxon>Methanobacteriota</taxon>
        <taxon>Methanomada group</taxon>
        <taxon>Methanobacteria</taxon>
        <taxon>Methanobacteriales</taxon>
        <taxon>Methanobacteriaceae</taxon>
        <taxon>Methanobrevibacter</taxon>
    </lineage>
</organism>
<sequence>MKRKEIALFMTVGTGNNFNTNEEGFKIQARKLYSTINKIYPNYVVFFASDESEKTIKHIEELFKLDNDEFIPDEDYKIFQITAIDDFNSCFETIESAVWELDYEENSKKYEIIMDYTLGTKTMSAAMASCGMFYSKALISIGGDRSTGEVSAGTEIINYQNLYKIYDKFSLMRIRNNFNSNRFMQCIDILNYIVDLNIHKDSLLNLCKAYYSWDNMEFEKAYDHLTKVNTNQIEFVEIKKDIKKNLNALGNIVKSKSINLKNCYILASLINNSIRKAEEYKYDDAIARLYRSFELIAQIELTKYNIKSSDIDVSILQENNVSDEFIKDLENTKEDGKIRIGLSKDFLLLNELNNDLGKYYVENESKIKNLTQKRNNSILAHGLESQTKEDFDSFLEIVMILARKLDKDMNKFIKETRFAKYDIKLKINAI</sequence>
<proteinExistence type="predicted"/>
<dbReference type="KEGG" id="mmil:sm9_1076"/>
<evidence type="ECO:0000313" key="3">
    <source>
        <dbReference type="Proteomes" id="UP000067738"/>
    </source>
</evidence>
<gene>
    <name evidence="2" type="ORF">sm9_1076</name>
</gene>
<dbReference type="Proteomes" id="UP000067738">
    <property type="component" value="Chromosome"/>
</dbReference>
<dbReference type="AlphaFoldDB" id="A0A0U3E7C1"/>
<reference evidence="2 3" key="1">
    <citation type="submission" date="2015-04" db="EMBL/GenBank/DDBJ databases">
        <title>The complete genome sequence of the rumen methanogen Methanobrevibacter millerae SM9.</title>
        <authorList>
            <person name="Leahy S.C."/>
            <person name="Kelly W.J."/>
            <person name="Pacheco D.M."/>
            <person name="Li D."/>
            <person name="Altermann E."/>
            <person name="Attwood G.T."/>
        </authorList>
    </citation>
    <scope>NUCLEOTIDE SEQUENCE [LARGE SCALE GENOMIC DNA]</scope>
    <source>
        <strain evidence="2 3">SM9</strain>
    </source>
</reference>